<evidence type="ECO:0000256" key="1">
    <source>
        <dbReference type="SAM" id="Phobius"/>
    </source>
</evidence>
<dbReference type="KEGG" id="sox:TM7x_02560"/>
<evidence type="ECO:0000313" key="3">
    <source>
        <dbReference type="Proteomes" id="UP000030902"/>
    </source>
</evidence>
<keyword evidence="1" id="KW-1133">Transmembrane helix</keyword>
<evidence type="ECO:0000313" key="2">
    <source>
        <dbReference type="EMBL" id="AJA06859.1"/>
    </source>
</evidence>
<keyword evidence="1" id="KW-0472">Membrane</keyword>
<sequence length="164" mass="18051">MKLLSAIFREETSEYTYSFPKMSFLRILVALVVSGAVIWLLALAFDKFMITPVFCSNADNISICANSTSIASYISLILVGVMLVPLLAVFGIKRPLLVVLAATASLWGVTLWANGPWALSLIWVIVATVLVYLSLIWLNRIRGNWAAILFVTLFAILARVVLSL</sequence>
<accession>A0A6S4GRA7</accession>
<feature type="transmembrane region" description="Helical" evidence="1">
    <location>
        <begin position="70"/>
        <end position="89"/>
    </location>
</feature>
<feature type="transmembrane region" description="Helical" evidence="1">
    <location>
        <begin position="145"/>
        <end position="162"/>
    </location>
</feature>
<protein>
    <submittedName>
        <fullName evidence="2">Uncharacterized protein</fullName>
    </submittedName>
</protein>
<feature type="transmembrane region" description="Helical" evidence="1">
    <location>
        <begin position="119"/>
        <end position="138"/>
    </location>
</feature>
<gene>
    <name evidence="2" type="ORF">TM7x_02560</name>
</gene>
<proteinExistence type="predicted"/>
<reference evidence="2 3" key="1">
    <citation type="journal article" date="2015" name="Proc. Natl. Acad. Sci. U.S.A.">
        <title>Cultivation of a human-associated TM7 phylotype reveals a reduced genome and epibiotic parasitic lifestyle.</title>
        <authorList>
            <person name="He X."/>
            <person name="McLean J.S."/>
            <person name="Edlund A."/>
            <person name="Yooseph S."/>
            <person name="Hall A.P."/>
            <person name="Liu S.Y."/>
            <person name="Dorrestein P.C."/>
            <person name="Esquenazi E."/>
            <person name="Hunter R.C."/>
            <person name="Cheng G."/>
            <person name="Nelson K.E."/>
            <person name="Lux R."/>
            <person name="Shi W."/>
        </authorList>
    </citation>
    <scope>NUCLEOTIDE SEQUENCE [LARGE SCALE GENOMIC DNA]</scope>
    <source>
        <strain evidence="2 3">TM7x</strain>
    </source>
</reference>
<dbReference type="AlphaFoldDB" id="A0A6S4GRA7"/>
<dbReference type="Proteomes" id="UP000030902">
    <property type="component" value="Chromosome"/>
</dbReference>
<feature type="transmembrane region" description="Helical" evidence="1">
    <location>
        <begin position="27"/>
        <end position="50"/>
    </location>
</feature>
<name>A0A6S4GRA7_9BACT</name>
<organism evidence="2 3">
    <name type="scientific">Candidatus Nanosynbacter lyticus</name>
    <dbReference type="NCBI Taxonomy" id="2093824"/>
    <lineage>
        <taxon>Bacteria</taxon>
        <taxon>Candidatus Saccharimonadota</taxon>
        <taxon>Candidatus Saccharimonadia</taxon>
        <taxon>Candidatus Nanosynbacterales</taxon>
        <taxon>Candidatus Nanosynbacteraceae</taxon>
        <taxon>Candidatus Nanosynbacter</taxon>
    </lineage>
</organism>
<keyword evidence="1" id="KW-0812">Transmembrane</keyword>
<feature type="transmembrane region" description="Helical" evidence="1">
    <location>
        <begin position="96"/>
        <end position="113"/>
    </location>
</feature>
<dbReference type="EMBL" id="CP007496">
    <property type="protein sequence ID" value="AJA06859.1"/>
    <property type="molecule type" value="Genomic_DNA"/>
</dbReference>
<keyword evidence="3" id="KW-1185">Reference proteome</keyword>
<dbReference type="RefSeq" id="WP_039327608.1">
    <property type="nucleotide sequence ID" value="NZ_CP007496.1"/>
</dbReference>